<name>A0A1W1HI65_9BACT</name>
<accession>A0A1W1HI65</accession>
<reference evidence="1 2" key="1">
    <citation type="submission" date="2017-03" db="EMBL/GenBank/DDBJ databases">
        <authorList>
            <person name="Afonso C.L."/>
            <person name="Miller P.J."/>
            <person name="Scott M.A."/>
            <person name="Spackman E."/>
            <person name="Goraichik I."/>
            <person name="Dimitrov K.M."/>
            <person name="Suarez D.L."/>
            <person name="Swayne D.E."/>
        </authorList>
    </citation>
    <scope>NUCLEOTIDE SEQUENCE [LARGE SCALE GENOMIC DNA]</scope>
    <source>
        <strain evidence="1">PRJEB14757</strain>
    </source>
</reference>
<dbReference type="AlphaFoldDB" id="A0A1W1HI65"/>
<dbReference type="Proteomes" id="UP000191931">
    <property type="component" value="Unassembled WGS sequence"/>
</dbReference>
<dbReference type="EMBL" id="FWEV01000304">
    <property type="protein sequence ID" value="SLM32197.1"/>
    <property type="molecule type" value="Genomic_DNA"/>
</dbReference>
<keyword evidence="2" id="KW-1185">Reference proteome</keyword>
<dbReference type="STRING" id="1246637.MTBBW1_600027"/>
<organism evidence="1 2">
    <name type="scientific">Desulfamplus magnetovallimortis</name>
    <dbReference type="NCBI Taxonomy" id="1246637"/>
    <lineage>
        <taxon>Bacteria</taxon>
        <taxon>Pseudomonadati</taxon>
        <taxon>Thermodesulfobacteriota</taxon>
        <taxon>Desulfobacteria</taxon>
        <taxon>Desulfobacterales</taxon>
        <taxon>Desulfobacteraceae</taxon>
        <taxon>Desulfamplus</taxon>
    </lineage>
</organism>
<protein>
    <submittedName>
        <fullName evidence="1">Uncharacterized protein</fullName>
    </submittedName>
</protein>
<gene>
    <name evidence="1" type="ORF">MTBBW1_600027</name>
</gene>
<sequence length="137" mass="15864">MNLQIQFFQSIKARIINTKPTDMGLFTIPSSIMYNQKIDGDSCDAVTPKDENLYPFPNKRSWSTFSHPRIWKFVSIFGMLHFPVYTFLRESSEWWGSLTKKCKVLLGSYEGCPIFTVNGHDCHPATPEYGNLYPFPR</sequence>
<proteinExistence type="predicted"/>
<evidence type="ECO:0000313" key="1">
    <source>
        <dbReference type="EMBL" id="SLM32197.1"/>
    </source>
</evidence>
<evidence type="ECO:0000313" key="2">
    <source>
        <dbReference type="Proteomes" id="UP000191931"/>
    </source>
</evidence>